<dbReference type="Proteomes" id="UP000659904">
    <property type="component" value="Unassembled WGS sequence"/>
</dbReference>
<accession>A0A8J3KGN9</accession>
<keyword evidence="2" id="KW-1185">Reference proteome</keyword>
<dbReference type="EMBL" id="BONH01000005">
    <property type="protein sequence ID" value="GIF96588.1"/>
    <property type="molecule type" value="Genomic_DNA"/>
</dbReference>
<dbReference type="Pfam" id="PF14390">
    <property type="entry name" value="DUF4420"/>
    <property type="match status" value="1"/>
</dbReference>
<organism evidence="1 2">
    <name type="scientific">Catellatospora citrea</name>
    <dbReference type="NCBI Taxonomy" id="53366"/>
    <lineage>
        <taxon>Bacteria</taxon>
        <taxon>Bacillati</taxon>
        <taxon>Actinomycetota</taxon>
        <taxon>Actinomycetes</taxon>
        <taxon>Micromonosporales</taxon>
        <taxon>Micromonosporaceae</taxon>
        <taxon>Catellatospora</taxon>
    </lineage>
</organism>
<dbReference type="AlphaFoldDB" id="A0A8J3KGN9"/>
<protein>
    <submittedName>
        <fullName evidence="1">Uncharacterized protein</fullName>
    </submittedName>
</protein>
<gene>
    <name evidence="1" type="ORF">Cci01nite_16820</name>
</gene>
<comment type="caution">
    <text evidence="1">The sequence shown here is derived from an EMBL/GenBank/DDBJ whole genome shotgun (WGS) entry which is preliminary data.</text>
</comment>
<evidence type="ECO:0000313" key="1">
    <source>
        <dbReference type="EMBL" id="GIF96588.1"/>
    </source>
</evidence>
<dbReference type="RefSeq" id="WP_120319541.1">
    <property type="nucleotide sequence ID" value="NZ_BONH01000005.1"/>
</dbReference>
<sequence>MTLDDMSVLERAWAVLSRPRSRELESFPLDVTCGDEPCRVALDVAGVRHLLVPVGDETVPVDPKPATLALGVRKIQFGGRVVAYVDVSCTDTDLFAEFDEVVEDVLEAVAGSPQPAAAAVAAVGRWRRLLRSRLMRGLSRQAKIGLFAELTVLSALVAADPAFPVQSWRGPLGEPHDFEASRHCLEVKGLGADADGVVIHGLDQLDAHDGRGLDLVLMRVVDDPDGRSVGDLVEHLRAAVGSRADLRLRLGAAGWQEQPDRPDPDSFSVGEVLRIRVGSETPRLVPSSLTAGALPQGVAGLSYRLDLAELLALVDGASLAEIAKEAVE</sequence>
<proteinExistence type="predicted"/>
<evidence type="ECO:0000313" key="2">
    <source>
        <dbReference type="Proteomes" id="UP000659904"/>
    </source>
</evidence>
<dbReference type="InterPro" id="IPR025534">
    <property type="entry name" value="DUF4420"/>
</dbReference>
<reference evidence="1 2" key="1">
    <citation type="submission" date="2021-01" db="EMBL/GenBank/DDBJ databases">
        <title>Whole genome shotgun sequence of Catellatospora citrea NBRC 14495.</title>
        <authorList>
            <person name="Komaki H."/>
            <person name="Tamura T."/>
        </authorList>
    </citation>
    <scope>NUCLEOTIDE SEQUENCE [LARGE SCALE GENOMIC DNA]</scope>
    <source>
        <strain evidence="1 2">NBRC 14495</strain>
    </source>
</reference>
<name>A0A8J3KGN9_9ACTN</name>